<dbReference type="EMBL" id="JAFEUF010000037">
    <property type="protein sequence ID" value="MBM7054272.1"/>
    <property type="molecule type" value="Genomic_DNA"/>
</dbReference>
<gene>
    <name evidence="2" type="ORF">JS521_10445</name>
</gene>
<evidence type="ECO:0000313" key="2">
    <source>
        <dbReference type="EMBL" id="MBM7054272.1"/>
    </source>
</evidence>
<dbReference type="Pfam" id="PF19462">
    <property type="entry name" value="DUF5999"/>
    <property type="match status" value="1"/>
</dbReference>
<sequence>MESSHPAIPTTTTPTTVLPDSLCQHTPRCPSADSPDREAAKVVAAHPEQGWSLLCNALLLWEDTGALLPDGQIIAPHRPTDTPGHSARVFFRPAATSALIGGMGGSGKTDMAALHAAMANLTGSSRPA</sequence>
<protein>
    <submittedName>
        <fullName evidence="2">Uncharacterized protein</fullName>
    </submittedName>
</protein>
<accession>A0ABS2HU73</accession>
<comment type="caution">
    <text evidence="2">The sequence shown here is derived from an EMBL/GenBank/DDBJ whole genome shotgun (WGS) entry which is preliminary data.</text>
</comment>
<reference evidence="2 3" key="1">
    <citation type="submission" date="2021-02" db="EMBL/GenBank/DDBJ databases">
        <title>Genome Streptomyces sp. RHZ10.</title>
        <authorList>
            <person name="Besaury L."/>
        </authorList>
    </citation>
    <scope>NUCLEOTIDE SEQUENCE [LARGE SCALE GENOMIC DNA]</scope>
    <source>
        <strain evidence="2 3">RHZ10</strain>
    </source>
</reference>
<keyword evidence="3" id="KW-1185">Reference proteome</keyword>
<proteinExistence type="predicted"/>
<evidence type="ECO:0000256" key="1">
    <source>
        <dbReference type="SAM" id="MobiDB-lite"/>
    </source>
</evidence>
<organism evidence="2 3">
    <name type="scientific">Streptomyces durocortorensis</name>
    <dbReference type="NCBI Taxonomy" id="2811104"/>
    <lineage>
        <taxon>Bacteria</taxon>
        <taxon>Bacillati</taxon>
        <taxon>Actinomycetota</taxon>
        <taxon>Actinomycetes</taxon>
        <taxon>Kitasatosporales</taxon>
        <taxon>Streptomycetaceae</taxon>
        <taxon>Streptomyces</taxon>
    </lineage>
</organism>
<evidence type="ECO:0000313" key="3">
    <source>
        <dbReference type="Proteomes" id="UP000712045"/>
    </source>
</evidence>
<dbReference type="InterPro" id="IPR046041">
    <property type="entry name" value="DUF5999"/>
</dbReference>
<feature type="region of interest" description="Disordered" evidence="1">
    <location>
        <begin position="1"/>
        <end position="35"/>
    </location>
</feature>
<dbReference type="RefSeq" id="WP_205082442.1">
    <property type="nucleotide sequence ID" value="NZ_JAFEUF010000037.1"/>
</dbReference>
<dbReference type="Proteomes" id="UP000712045">
    <property type="component" value="Unassembled WGS sequence"/>
</dbReference>
<name>A0ABS2HU73_9ACTN</name>